<dbReference type="OrthoDB" id="1523883at2759"/>
<organism evidence="5 6">
    <name type="scientific">Rhamnella rubrinervis</name>
    <dbReference type="NCBI Taxonomy" id="2594499"/>
    <lineage>
        <taxon>Eukaryota</taxon>
        <taxon>Viridiplantae</taxon>
        <taxon>Streptophyta</taxon>
        <taxon>Embryophyta</taxon>
        <taxon>Tracheophyta</taxon>
        <taxon>Spermatophyta</taxon>
        <taxon>Magnoliopsida</taxon>
        <taxon>eudicotyledons</taxon>
        <taxon>Gunneridae</taxon>
        <taxon>Pentapetalae</taxon>
        <taxon>rosids</taxon>
        <taxon>fabids</taxon>
        <taxon>Rosales</taxon>
        <taxon>Rhamnaceae</taxon>
        <taxon>rhamnoid group</taxon>
        <taxon>Rhamneae</taxon>
        <taxon>Rhamnella</taxon>
    </lineage>
</organism>
<proteinExistence type="predicted"/>
<evidence type="ECO:0000313" key="6">
    <source>
        <dbReference type="Proteomes" id="UP000796880"/>
    </source>
</evidence>
<dbReference type="SUPFAM" id="SSF53335">
    <property type="entry name" value="S-adenosyl-L-methionine-dependent methyltransferases"/>
    <property type="match status" value="1"/>
</dbReference>
<evidence type="ECO:0000256" key="1">
    <source>
        <dbReference type="ARBA" id="ARBA00022603"/>
    </source>
</evidence>
<dbReference type="Gene3D" id="3.40.50.150">
    <property type="entry name" value="Vaccinia Virus protein VP39"/>
    <property type="match status" value="1"/>
</dbReference>
<evidence type="ECO:0000256" key="4">
    <source>
        <dbReference type="ARBA" id="ARBA00022842"/>
    </source>
</evidence>
<evidence type="ECO:0008006" key="7">
    <source>
        <dbReference type="Google" id="ProtNLM"/>
    </source>
</evidence>
<protein>
    <recommendedName>
        <fullName evidence="7">S-adenosylmethionine-dependent methyltransferase</fullName>
    </recommendedName>
</protein>
<dbReference type="EMBL" id="VOIH02000003">
    <property type="protein sequence ID" value="KAF3450094.1"/>
    <property type="molecule type" value="Genomic_DNA"/>
</dbReference>
<keyword evidence="6" id="KW-1185">Reference proteome</keyword>
<dbReference type="GO" id="GO:0008168">
    <property type="term" value="F:methyltransferase activity"/>
    <property type="evidence" value="ECO:0007669"/>
    <property type="project" value="UniProtKB-KW"/>
</dbReference>
<name>A0A8K0ML56_9ROSA</name>
<gene>
    <name evidence="5" type="ORF">FNV43_RR06174</name>
</gene>
<dbReference type="GO" id="GO:0046872">
    <property type="term" value="F:metal ion binding"/>
    <property type="evidence" value="ECO:0007669"/>
    <property type="project" value="UniProtKB-KW"/>
</dbReference>
<sequence>MELSEAYPMTGGDGLHSYAKNSDFQRKAIDVAKQLISKAIAQGLDVGDFNSTKSLGIADLGCSVGPNTFTAVDNIIEAVKSKYESQIPEFHVFFNDHVSNDFNLLFTSLPQDKQYYAAGVPGSFYDHVFPDASLHIVHSSSSLHWLSGVPKEVTNNNSPAFNKGRITYANSGDEVIRAFKAQNRKDMDRFLHARALEVVPGGLVILVFPYNPDGTHPSRIPINMSFGLIGSALMDLAGKGIVGEDKVDSFNMPVYVMHRHEVEAAVERNGCFSVVSMEILPKVRENFSSNDSVVDEIVGRARSATEGIIKPHFGEDILDELFDVFRKKLAEDFVPSAKTVDQEHLFLALKRKP</sequence>
<evidence type="ECO:0000256" key="2">
    <source>
        <dbReference type="ARBA" id="ARBA00022679"/>
    </source>
</evidence>
<evidence type="ECO:0000313" key="5">
    <source>
        <dbReference type="EMBL" id="KAF3450094.1"/>
    </source>
</evidence>
<keyword evidence="1" id="KW-0489">Methyltransferase</keyword>
<dbReference type="Proteomes" id="UP000796880">
    <property type="component" value="Unassembled WGS sequence"/>
</dbReference>
<keyword evidence="2" id="KW-0808">Transferase</keyword>
<accession>A0A8K0ML56</accession>
<keyword evidence="3" id="KW-0479">Metal-binding</keyword>
<dbReference type="Pfam" id="PF03492">
    <property type="entry name" value="Methyltransf_7"/>
    <property type="match status" value="1"/>
</dbReference>
<dbReference type="InterPro" id="IPR042086">
    <property type="entry name" value="MeTrfase_capping"/>
</dbReference>
<comment type="caution">
    <text evidence="5">The sequence shown here is derived from an EMBL/GenBank/DDBJ whole genome shotgun (WGS) entry which is preliminary data.</text>
</comment>
<dbReference type="GO" id="GO:0032259">
    <property type="term" value="P:methylation"/>
    <property type="evidence" value="ECO:0007669"/>
    <property type="project" value="UniProtKB-KW"/>
</dbReference>
<dbReference type="InterPro" id="IPR005299">
    <property type="entry name" value="MeTrfase_7"/>
</dbReference>
<dbReference type="AlphaFoldDB" id="A0A8K0ML56"/>
<dbReference type="InterPro" id="IPR029063">
    <property type="entry name" value="SAM-dependent_MTases_sf"/>
</dbReference>
<keyword evidence="4" id="KW-0460">Magnesium</keyword>
<evidence type="ECO:0000256" key="3">
    <source>
        <dbReference type="ARBA" id="ARBA00022723"/>
    </source>
</evidence>
<dbReference type="Gene3D" id="1.10.1200.270">
    <property type="entry name" value="Methyltransferase, alpha-helical capping domain"/>
    <property type="match status" value="1"/>
</dbReference>
<dbReference type="PANTHER" id="PTHR31009">
    <property type="entry name" value="S-ADENOSYL-L-METHIONINE:CARBOXYL METHYLTRANSFERASE FAMILY PROTEIN"/>
    <property type="match status" value="1"/>
</dbReference>
<reference evidence="5" key="1">
    <citation type="submission" date="2020-03" db="EMBL/GenBank/DDBJ databases">
        <title>A high-quality chromosome-level genome assembly of a woody plant with both climbing and erect habits, Rhamnella rubrinervis.</title>
        <authorList>
            <person name="Lu Z."/>
            <person name="Yang Y."/>
            <person name="Zhu X."/>
            <person name="Sun Y."/>
        </authorList>
    </citation>
    <scope>NUCLEOTIDE SEQUENCE</scope>
    <source>
        <strain evidence="5">BYM</strain>
        <tissue evidence="5">Leaf</tissue>
    </source>
</reference>